<gene>
    <name evidence="1" type="ORF">OHJ16_15160</name>
</gene>
<sequence length="83" mass="9140">MAMMPNLYRAALVAPQTTARTCYTDMCGFDGVSNPCSGVIKAITDGVWLSPVADKWCEKAEYVENHDEVVEESLVLSAYVYDV</sequence>
<accession>A0ABT4ICA6</accession>
<dbReference type="EMBL" id="JAPTMY010000050">
    <property type="protein sequence ID" value="MCZ0859375.1"/>
    <property type="molecule type" value="Genomic_DNA"/>
</dbReference>
<evidence type="ECO:0000313" key="2">
    <source>
        <dbReference type="Proteomes" id="UP001072034"/>
    </source>
</evidence>
<protein>
    <submittedName>
        <fullName evidence="1">Uncharacterized protein</fullName>
    </submittedName>
</protein>
<reference evidence="1" key="1">
    <citation type="submission" date="2022-10" db="EMBL/GenBank/DDBJ databases">
        <title>Genome sequence of Actinomyces israelii ATCC 10048.</title>
        <authorList>
            <person name="Watt R.M."/>
            <person name="Tong W.M."/>
        </authorList>
    </citation>
    <scope>NUCLEOTIDE SEQUENCE</scope>
    <source>
        <strain evidence="1">ATCC 10048</strain>
    </source>
</reference>
<dbReference type="RefSeq" id="WP_268918593.1">
    <property type="nucleotide sequence ID" value="NZ_JAPTMY010000050.1"/>
</dbReference>
<evidence type="ECO:0000313" key="1">
    <source>
        <dbReference type="EMBL" id="MCZ0859375.1"/>
    </source>
</evidence>
<dbReference type="Proteomes" id="UP001072034">
    <property type="component" value="Unassembled WGS sequence"/>
</dbReference>
<proteinExistence type="predicted"/>
<organism evidence="1 2">
    <name type="scientific">Actinomyces israelii</name>
    <dbReference type="NCBI Taxonomy" id="1659"/>
    <lineage>
        <taxon>Bacteria</taxon>
        <taxon>Bacillati</taxon>
        <taxon>Actinomycetota</taxon>
        <taxon>Actinomycetes</taxon>
        <taxon>Actinomycetales</taxon>
        <taxon>Actinomycetaceae</taxon>
        <taxon>Actinomyces</taxon>
    </lineage>
</organism>
<comment type="caution">
    <text evidence="1">The sequence shown here is derived from an EMBL/GenBank/DDBJ whole genome shotgun (WGS) entry which is preliminary data.</text>
</comment>
<keyword evidence="2" id="KW-1185">Reference proteome</keyword>
<name>A0ABT4ICA6_9ACTO</name>